<dbReference type="STRING" id="1397694.GCA_000702585_01128"/>
<evidence type="ECO:0000313" key="2">
    <source>
        <dbReference type="Proteomes" id="UP000254060"/>
    </source>
</evidence>
<protein>
    <submittedName>
        <fullName evidence="1">Uncharacterized protein</fullName>
    </submittedName>
</protein>
<dbReference type="RefSeq" id="WP_029334381.1">
    <property type="nucleotide sequence ID" value="NZ_UGGP01000001.1"/>
</dbReference>
<dbReference type="Proteomes" id="UP000254060">
    <property type="component" value="Unassembled WGS sequence"/>
</dbReference>
<accession>A0A377FRD9</accession>
<name>A0A377FRD9_9BACL</name>
<reference evidence="1 2" key="1">
    <citation type="submission" date="2018-06" db="EMBL/GenBank/DDBJ databases">
        <authorList>
            <consortium name="Pathogen Informatics"/>
            <person name="Doyle S."/>
        </authorList>
    </citation>
    <scope>NUCLEOTIDE SEQUENCE [LARGE SCALE GENOMIC DNA]</scope>
    <source>
        <strain evidence="1 2">NCTC13163</strain>
    </source>
</reference>
<sequence>MTEPWSFDNPVYDAIRSYVTTDWGYHADHTLYVLDNMLLTKLATVARDCPDEFGVMVDAFTKEQAILFIPDIIFEESARSEQTTSEQYARWYRDLFNQLAGACKIVRVDFQAVYDIMTEGAASLDKGFVKFRLVTNETVRMNPDLSDRVAAATSVHGIKEGIHSFQKDCGERVIHLLVCALLSNGAQSVTVLSNEETGVFKVRQMLARNERLLQLLFIQDKYVFLDSYRLYSFDRLLSHVLSDQKVGNILEFVNAVRDPRDQSRYVRMIFGDESDRSQLDNVQFTDMIVDGKARITF</sequence>
<organism evidence="1 2">
    <name type="scientific">Exiguobacterium aurantiacum</name>
    <dbReference type="NCBI Taxonomy" id="33987"/>
    <lineage>
        <taxon>Bacteria</taxon>
        <taxon>Bacillati</taxon>
        <taxon>Bacillota</taxon>
        <taxon>Bacilli</taxon>
        <taxon>Bacillales</taxon>
        <taxon>Bacillales Family XII. Incertae Sedis</taxon>
        <taxon>Exiguobacterium</taxon>
    </lineage>
</organism>
<dbReference type="EMBL" id="UGGP01000001">
    <property type="protein sequence ID" value="STO07268.1"/>
    <property type="molecule type" value="Genomic_DNA"/>
</dbReference>
<evidence type="ECO:0000313" key="1">
    <source>
        <dbReference type="EMBL" id="STO07268.1"/>
    </source>
</evidence>
<proteinExistence type="predicted"/>
<gene>
    <name evidence="1" type="ORF">NCTC13163_00613</name>
</gene>
<dbReference type="AlphaFoldDB" id="A0A377FRD9"/>